<keyword evidence="3" id="KW-1185">Reference proteome</keyword>
<dbReference type="AlphaFoldDB" id="A0A2U2DL16"/>
<feature type="transmembrane region" description="Helical" evidence="1">
    <location>
        <begin position="24"/>
        <end position="53"/>
    </location>
</feature>
<dbReference type="OrthoDB" id="7276301at2"/>
<dbReference type="EMBL" id="QFBC01000013">
    <property type="protein sequence ID" value="PWE53983.1"/>
    <property type="molecule type" value="Genomic_DNA"/>
</dbReference>
<evidence type="ECO:0000256" key="1">
    <source>
        <dbReference type="SAM" id="Phobius"/>
    </source>
</evidence>
<dbReference type="Proteomes" id="UP000245252">
    <property type="component" value="Unassembled WGS sequence"/>
</dbReference>
<protein>
    <submittedName>
        <fullName evidence="2">PhnA-like protein</fullName>
    </submittedName>
</protein>
<sequence length="292" mass="29329">MSTVSVTPVPLEQPSTAAFHKISWGAVLAGAVIALTAHFLLNLLGIGIGAAVLDPMTNDNPDASTFSIGSAIWFILTGIIASFAGGYIASRLSGRPSTSTGALHGLTSWAVTTLFLLYLLGTSVGALVGGVYSGLSGLVAGAGQTAATVATAAAPSIATATDPMASIEQQVRETSGSDPESLRNAAVAAVRGVMTGDPAQADNARTQAAEALARAQNIPVEQARSQVQLYEAQYRQAVESAKQTAVQAADTATSVISIAAIIAFISLAVGAAAAWIGGAVGTKHGIELDDIA</sequence>
<accession>A0A2U2DL16</accession>
<dbReference type="RefSeq" id="WP_109460780.1">
    <property type="nucleotide sequence ID" value="NZ_QFBC01000013.1"/>
</dbReference>
<keyword evidence="1" id="KW-1133">Transmembrane helix</keyword>
<feature type="transmembrane region" description="Helical" evidence="1">
    <location>
        <begin position="109"/>
        <end position="132"/>
    </location>
</feature>
<feature type="transmembrane region" description="Helical" evidence="1">
    <location>
        <begin position="65"/>
        <end position="89"/>
    </location>
</feature>
<comment type="caution">
    <text evidence="2">The sequence shown here is derived from an EMBL/GenBank/DDBJ whole genome shotgun (WGS) entry which is preliminary data.</text>
</comment>
<name>A0A2U2DL16_9HYPH</name>
<evidence type="ECO:0000313" key="3">
    <source>
        <dbReference type="Proteomes" id="UP000245252"/>
    </source>
</evidence>
<keyword evidence="1" id="KW-0812">Transmembrane</keyword>
<gene>
    <name evidence="2" type="ORF">DEM27_23875</name>
</gene>
<evidence type="ECO:0000313" key="2">
    <source>
        <dbReference type="EMBL" id="PWE53983.1"/>
    </source>
</evidence>
<proteinExistence type="predicted"/>
<organism evidence="2 3">
    <name type="scientific">Metarhizobium album</name>
    <dbReference type="NCBI Taxonomy" id="2182425"/>
    <lineage>
        <taxon>Bacteria</taxon>
        <taxon>Pseudomonadati</taxon>
        <taxon>Pseudomonadota</taxon>
        <taxon>Alphaproteobacteria</taxon>
        <taxon>Hyphomicrobiales</taxon>
        <taxon>Rhizobiaceae</taxon>
        <taxon>Metarhizobium</taxon>
    </lineage>
</organism>
<keyword evidence="1" id="KW-0472">Membrane</keyword>
<reference evidence="2 3" key="1">
    <citation type="submission" date="2018-05" db="EMBL/GenBank/DDBJ databases">
        <title>The draft genome of strain NS-104.</title>
        <authorList>
            <person name="Hang P."/>
            <person name="Jiang J."/>
        </authorList>
    </citation>
    <scope>NUCLEOTIDE SEQUENCE [LARGE SCALE GENOMIC DNA]</scope>
    <source>
        <strain evidence="2 3">NS-104</strain>
    </source>
</reference>
<feature type="transmembrane region" description="Helical" evidence="1">
    <location>
        <begin position="255"/>
        <end position="276"/>
    </location>
</feature>